<proteinExistence type="predicted"/>
<gene>
    <name evidence="1" type="ORF">KNV97_12085</name>
</gene>
<dbReference type="EMBL" id="CP076643">
    <property type="protein sequence ID" value="QXO18946.1"/>
    <property type="molecule type" value="Genomic_DNA"/>
</dbReference>
<dbReference type="RefSeq" id="WP_136484070.1">
    <property type="nucleotide sequence ID" value="NZ_CP076643.1"/>
</dbReference>
<reference evidence="1" key="1">
    <citation type="submission" date="2021-06" db="EMBL/GenBank/DDBJ databases">
        <title>Vibrio nov. sp., novel gut bacterium isolated from Yellow Sea oyster.</title>
        <authorList>
            <person name="Muhammad N."/>
            <person name="Nguyen T.H."/>
            <person name="Lee Y.-J."/>
            <person name="Ko J."/>
            <person name="Kim S.-G."/>
        </authorList>
    </citation>
    <scope>NUCLEOTIDE SEQUENCE</scope>
    <source>
        <strain evidence="1">OG9-811</strain>
    </source>
</reference>
<evidence type="ECO:0000313" key="2">
    <source>
        <dbReference type="Proteomes" id="UP000694232"/>
    </source>
</evidence>
<keyword evidence="2" id="KW-1185">Reference proteome</keyword>
<dbReference type="Proteomes" id="UP000694232">
    <property type="component" value="Chromosome 1"/>
</dbReference>
<accession>A0A975YPU3</accession>
<protein>
    <submittedName>
        <fullName evidence="1">Uncharacterized protein</fullName>
    </submittedName>
</protein>
<name>A0A975YPU3_9VIBR</name>
<dbReference type="AlphaFoldDB" id="A0A975YPU3"/>
<dbReference type="KEGG" id="vos:KNV97_12085"/>
<evidence type="ECO:0000313" key="1">
    <source>
        <dbReference type="EMBL" id="QXO18946.1"/>
    </source>
</evidence>
<sequence length="64" mass="7510">MFTIYGICDWCKKPNQLTKLEYLDGKTNHACENCNDFARMDVRQFNIAEQAQRERLASQNANRP</sequence>
<organism evidence="1 2">
    <name type="scientific">Vibrio ostreae</name>
    <dbReference type="NCBI Taxonomy" id="2841925"/>
    <lineage>
        <taxon>Bacteria</taxon>
        <taxon>Pseudomonadati</taxon>
        <taxon>Pseudomonadota</taxon>
        <taxon>Gammaproteobacteria</taxon>
        <taxon>Vibrionales</taxon>
        <taxon>Vibrionaceae</taxon>
        <taxon>Vibrio</taxon>
    </lineage>
</organism>